<sequence>SLQELSDELRPIAMYMMLDYIWTRVRKDRIKRILVVDEAWYMMQNEDSARFLYWFAKRARKYHLGVTTITQDVDDFLDSKYGKAIVTNSALKILLKQSTAAIENLQKIFMLSEGEKMILLSSAVGEGLFFAGQNHVMIQVVSSEHEHKIVSTNPGDVLKGKLEIKKMQGPEASLEVEQEGKVVGTSVGKVGSQTEAPVEYKQMSKAIEPVATQEAVTVPIVPEPQIMPPAKASMGMATEQLPEIMQTSEDIIPLESEASDMSVPAKMVESQTAGAAGIYQTPSEPVVEEAVKASSTPAQAAPTIVPGAEIVSAPEPEINTAPMRVTPSTDIPDSQPSDIPVVTEIQPNEEISILGDKD</sequence>
<dbReference type="AlphaFoldDB" id="X0SY96"/>
<reference evidence="3" key="1">
    <citation type="journal article" date="2014" name="Front. Microbiol.">
        <title>High frequency of phylogenetically diverse reductive dehalogenase-homologous genes in deep subseafloor sedimentary metagenomes.</title>
        <authorList>
            <person name="Kawai M."/>
            <person name="Futagami T."/>
            <person name="Toyoda A."/>
            <person name="Takaki Y."/>
            <person name="Nishi S."/>
            <person name="Hori S."/>
            <person name="Arai W."/>
            <person name="Tsubouchi T."/>
            <person name="Morono Y."/>
            <person name="Uchiyama I."/>
            <person name="Ito T."/>
            <person name="Fujiyama A."/>
            <person name="Inagaki F."/>
            <person name="Takami H."/>
        </authorList>
    </citation>
    <scope>NUCLEOTIDE SEQUENCE</scope>
    <source>
        <strain evidence="3">Expedition CK06-06</strain>
    </source>
</reference>
<dbReference type="InterPro" id="IPR053155">
    <property type="entry name" value="F-pilin_assembly_TraC"/>
</dbReference>
<feature type="compositionally biased region" description="Polar residues" evidence="1">
    <location>
        <begin position="326"/>
        <end position="337"/>
    </location>
</feature>
<dbReference type="SUPFAM" id="SSF52540">
    <property type="entry name" value="P-loop containing nucleoside triphosphate hydrolases"/>
    <property type="match status" value="1"/>
</dbReference>
<feature type="non-terminal residue" evidence="3">
    <location>
        <position position="1"/>
    </location>
</feature>
<feature type="region of interest" description="Disordered" evidence="1">
    <location>
        <begin position="315"/>
        <end position="340"/>
    </location>
</feature>
<evidence type="ECO:0000313" key="3">
    <source>
        <dbReference type="EMBL" id="GAF68785.1"/>
    </source>
</evidence>
<evidence type="ECO:0000259" key="2">
    <source>
        <dbReference type="Pfam" id="PF19044"/>
    </source>
</evidence>
<name>X0SY96_9ZZZZ</name>
<dbReference type="Pfam" id="PF19044">
    <property type="entry name" value="P-loop_TraG"/>
    <property type="match status" value="1"/>
</dbReference>
<proteinExistence type="predicted"/>
<dbReference type="InterPro" id="IPR027417">
    <property type="entry name" value="P-loop_NTPase"/>
</dbReference>
<dbReference type="CDD" id="cd01127">
    <property type="entry name" value="TrwB_TraG_TraD_VirD4"/>
    <property type="match status" value="1"/>
</dbReference>
<dbReference type="PANTHER" id="PTHR38467">
    <property type="match status" value="1"/>
</dbReference>
<comment type="caution">
    <text evidence="3">The sequence shown here is derived from an EMBL/GenBank/DDBJ whole genome shotgun (WGS) entry which is preliminary data.</text>
</comment>
<dbReference type="PANTHER" id="PTHR38467:SF1">
    <property type="entry name" value="CONJUGATIVE TRANSFER: ASSEMBLY"/>
    <property type="match status" value="1"/>
</dbReference>
<dbReference type="InterPro" id="IPR043964">
    <property type="entry name" value="P-loop_TraG"/>
</dbReference>
<dbReference type="EMBL" id="BARS01006441">
    <property type="protein sequence ID" value="GAF68785.1"/>
    <property type="molecule type" value="Genomic_DNA"/>
</dbReference>
<feature type="domain" description="TraG P-loop" evidence="2">
    <location>
        <begin position="11"/>
        <end position="122"/>
    </location>
</feature>
<dbReference type="Gene3D" id="3.40.50.300">
    <property type="entry name" value="P-loop containing nucleotide triphosphate hydrolases"/>
    <property type="match status" value="1"/>
</dbReference>
<gene>
    <name evidence="3" type="ORF">S01H1_12535</name>
</gene>
<protein>
    <recommendedName>
        <fullName evidence="2">TraG P-loop domain-containing protein</fullName>
    </recommendedName>
</protein>
<evidence type="ECO:0000256" key="1">
    <source>
        <dbReference type="SAM" id="MobiDB-lite"/>
    </source>
</evidence>
<accession>X0SY96</accession>
<organism evidence="3">
    <name type="scientific">marine sediment metagenome</name>
    <dbReference type="NCBI Taxonomy" id="412755"/>
    <lineage>
        <taxon>unclassified sequences</taxon>
        <taxon>metagenomes</taxon>
        <taxon>ecological metagenomes</taxon>
    </lineage>
</organism>